<dbReference type="PROSITE" id="PS50089">
    <property type="entry name" value="ZF_RING_2"/>
    <property type="match status" value="1"/>
</dbReference>
<keyword evidence="4" id="KW-0378">Hydrolase</keyword>
<dbReference type="InterPro" id="IPR027417">
    <property type="entry name" value="P-loop_NTPase"/>
</dbReference>
<feature type="region of interest" description="Disordered" evidence="9">
    <location>
        <begin position="177"/>
        <end position="202"/>
    </location>
</feature>
<feature type="domain" description="GRF-type" evidence="13">
    <location>
        <begin position="63"/>
        <end position="101"/>
    </location>
</feature>
<dbReference type="PROSITE" id="PS51192">
    <property type="entry name" value="HELICASE_ATP_BIND_1"/>
    <property type="match status" value="1"/>
</dbReference>
<sequence length="863" mass="96871">MSNEDPPFCRCPDGIRSVLRTVRKPGLNLGRKFYGCSRYGSDDACSFCSWKNSSPVQPDAPECMCHIKAVLRTANTDRNRGRQFFTCAQRICRFFQWIDDERQKNAQVSNTLVVPNSLPLPEVIIQNEYASCSFSFVTTQIKSVEASLSDKDLISHTPDNGARLRKKLQLLQEALVGKSPSHPSVKPYQSAPKSLSSVRPANPSPEIDALEASLANLSVKSRIPEQLIQPTVSETHLQSLNDLLAQKNHVKEISISADLLTPLYQYQKLGVSWMYHRENAAALDQPQGGIIADDMGLGKTVQMLALILSSHPVERQNADHTGLIPSKATLVVCPLAVITQWRDEIVRHSAPDCLSVTVHHGTRRSQDSSALSKFDVVITTYQVVVSSFKSERDKTLHCIRWSRVVLDEAHIIKNFKTISAKATYHLKSIARWYMSATPLQNELADLYSALKFLQFAPFDNHFYWKKLFGTNYAKKQSVDRLRPVLQSVMIRRTKTDRGADGKLLVQLPPRNVTVHRLTFSIVESRSYHELEAACKKEFLKFRDRKEGGYGAVLTAILRLRQFCNGIKTGIDLPRNSQPVVSGVCSDLETSFLKLAIKSPAELQTLPSPDPHSDVDSGCPICCDPISDLRVRAPCGHHYCIECIFPALDEKAQCPICRKPLSKSLLTSVTIGKDKPLAESQNADFRDSPKIAYLLKELEAIRDSQSGDKSVIFSQWTTMIDMIGPVLTESGYRFVRLDGTMTREARQKAIDQFNADTAITVFLLSLKCAGVGLNLTVANHCFALDVWWNGSVEEQAFDRIYRIGQTKPVFIHRLIIEKSVEERILSLQDRKQRLAKDLLVDSLSTHKENPSKLVTMEYLGQLFR</sequence>
<dbReference type="Gene3D" id="3.40.50.300">
    <property type="entry name" value="P-loop containing nucleotide triphosphate hydrolases"/>
    <property type="match status" value="1"/>
</dbReference>
<dbReference type="SMART" id="SM00487">
    <property type="entry name" value="DEXDc"/>
    <property type="match status" value="1"/>
</dbReference>
<evidence type="ECO:0000259" key="11">
    <source>
        <dbReference type="PROSITE" id="PS51192"/>
    </source>
</evidence>
<keyword evidence="6" id="KW-0862">Zinc</keyword>
<keyword evidence="2" id="KW-0547">Nucleotide-binding</keyword>
<dbReference type="Gene3D" id="3.40.50.10810">
    <property type="entry name" value="Tandem AAA-ATPase domain"/>
    <property type="match status" value="1"/>
</dbReference>
<dbReference type="SUPFAM" id="SSF52540">
    <property type="entry name" value="P-loop containing nucleoside triphosphate hydrolases"/>
    <property type="match status" value="2"/>
</dbReference>
<dbReference type="Pfam" id="PF00271">
    <property type="entry name" value="Helicase_C"/>
    <property type="match status" value="1"/>
</dbReference>
<evidence type="ECO:0000259" key="13">
    <source>
        <dbReference type="PROSITE" id="PS51999"/>
    </source>
</evidence>
<dbReference type="GO" id="GO:0005524">
    <property type="term" value="F:ATP binding"/>
    <property type="evidence" value="ECO:0007669"/>
    <property type="project" value="UniProtKB-KW"/>
</dbReference>
<evidence type="ECO:0000256" key="5">
    <source>
        <dbReference type="ARBA" id="ARBA00022806"/>
    </source>
</evidence>
<dbReference type="InterPro" id="IPR013083">
    <property type="entry name" value="Znf_RING/FYVE/PHD"/>
</dbReference>
<dbReference type="InterPro" id="IPR001650">
    <property type="entry name" value="Helicase_C-like"/>
</dbReference>
<keyword evidence="3 8" id="KW-0863">Zinc-finger</keyword>
<accession>A0A0H5QNI6</accession>
<dbReference type="SMART" id="SM00490">
    <property type="entry name" value="HELICc"/>
    <property type="match status" value="1"/>
</dbReference>
<dbReference type="GO" id="GO:0004386">
    <property type="term" value="F:helicase activity"/>
    <property type="evidence" value="ECO:0007669"/>
    <property type="project" value="UniProtKB-KW"/>
</dbReference>
<dbReference type="InterPro" id="IPR000330">
    <property type="entry name" value="SNF2_N"/>
</dbReference>
<dbReference type="AlphaFoldDB" id="A0A0H5QNI6"/>
<evidence type="ECO:0000259" key="12">
    <source>
        <dbReference type="PROSITE" id="PS51194"/>
    </source>
</evidence>
<dbReference type="InterPro" id="IPR001841">
    <property type="entry name" value="Znf_RING"/>
</dbReference>
<dbReference type="PROSITE" id="PS51999">
    <property type="entry name" value="ZF_GRF"/>
    <property type="match status" value="2"/>
</dbReference>
<dbReference type="GO" id="GO:0008094">
    <property type="term" value="F:ATP-dependent activity, acting on DNA"/>
    <property type="evidence" value="ECO:0007669"/>
    <property type="project" value="TreeGrafter"/>
</dbReference>
<evidence type="ECO:0000259" key="10">
    <source>
        <dbReference type="PROSITE" id="PS50089"/>
    </source>
</evidence>
<dbReference type="Pfam" id="PF00176">
    <property type="entry name" value="SNF2-rel_dom"/>
    <property type="match status" value="1"/>
</dbReference>
<feature type="domain" description="Helicase ATP-binding" evidence="11">
    <location>
        <begin position="280"/>
        <end position="456"/>
    </location>
</feature>
<dbReference type="InterPro" id="IPR010666">
    <property type="entry name" value="Znf_GRF"/>
</dbReference>
<dbReference type="PROSITE" id="PS51194">
    <property type="entry name" value="HELICASE_CTER"/>
    <property type="match status" value="1"/>
</dbReference>
<keyword evidence="7" id="KW-0067">ATP-binding</keyword>
<evidence type="ECO:0000256" key="9">
    <source>
        <dbReference type="SAM" id="MobiDB-lite"/>
    </source>
</evidence>
<dbReference type="SMART" id="SM00184">
    <property type="entry name" value="RING"/>
    <property type="match status" value="1"/>
</dbReference>
<dbReference type="GO" id="GO:0008270">
    <property type="term" value="F:zinc ion binding"/>
    <property type="evidence" value="ECO:0007669"/>
    <property type="project" value="UniProtKB-KW"/>
</dbReference>
<dbReference type="EMBL" id="HACM01002700">
    <property type="protein sequence ID" value="CRZ03142.1"/>
    <property type="molecule type" value="Transcribed_RNA"/>
</dbReference>
<keyword evidence="5" id="KW-0347">Helicase</keyword>
<dbReference type="SUPFAM" id="SSF57850">
    <property type="entry name" value="RING/U-box"/>
    <property type="match status" value="1"/>
</dbReference>
<dbReference type="Pfam" id="PF06839">
    <property type="entry name" value="Zn_ribbon_GRF"/>
    <property type="match status" value="2"/>
</dbReference>
<evidence type="ECO:0000256" key="8">
    <source>
        <dbReference type="PROSITE-ProRule" id="PRU00175"/>
    </source>
</evidence>
<proteinExistence type="predicted"/>
<dbReference type="GO" id="GO:0005634">
    <property type="term" value="C:nucleus"/>
    <property type="evidence" value="ECO:0007669"/>
    <property type="project" value="TreeGrafter"/>
</dbReference>
<name>A0A0H5QNI6_9EUKA</name>
<dbReference type="Pfam" id="PF13923">
    <property type="entry name" value="zf-C3HC4_2"/>
    <property type="match status" value="1"/>
</dbReference>
<evidence type="ECO:0000256" key="3">
    <source>
        <dbReference type="ARBA" id="ARBA00022771"/>
    </source>
</evidence>
<protein>
    <submittedName>
        <fullName evidence="14">Uncharacterized protein</fullName>
    </submittedName>
</protein>
<reference evidence="14" key="1">
    <citation type="submission" date="2015-04" db="EMBL/GenBank/DDBJ databases">
        <title>The genome sequence of the plant pathogenic Rhizarian Plasmodiophora brassicae reveals insights in its biotrophic life cycle and the origin of chitin synthesis.</title>
        <authorList>
            <person name="Schwelm A."/>
            <person name="Fogelqvist J."/>
            <person name="Knaust A."/>
            <person name="Julke S."/>
            <person name="Lilja T."/>
            <person name="Dhandapani V."/>
            <person name="Bonilla-Rosso G."/>
            <person name="Karlsson M."/>
            <person name="Shevchenko A."/>
            <person name="Choi S.R."/>
            <person name="Kim H.G."/>
            <person name="Park J.Y."/>
            <person name="Lim Y.P."/>
            <person name="Ludwig-Muller J."/>
            <person name="Dixelius C."/>
        </authorList>
    </citation>
    <scope>NUCLEOTIDE SEQUENCE</scope>
    <source>
        <tissue evidence="14">Potato root galls</tissue>
    </source>
</reference>
<evidence type="ECO:0000256" key="1">
    <source>
        <dbReference type="ARBA" id="ARBA00022723"/>
    </source>
</evidence>
<evidence type="ECO:0000256" key="2">
    <source>
        <dbReference type="ARBA" id="ARBA00022741"/>
    </source>
</evidence>
<dbReference type="CDD" id="cd18793">
    <property type="entry name" value="SF2_C_SNF"/>
    <property type="match status" value="1"/>
</dbReference>
<dbReference type="InterPro" id="IPR017907">
    <property type="entry name" value="Znf_RING_CS"/>
</dbReference>
<evidence type="ECO:0000256" key="6">
    <source>
        <dbReference type="ARBA" id="ARBA00022833"/>
    </source>
</evidence>
<dbReference type="InterPro" id="IPR038718">
    <property type="entry name" value="SNF2-like_sf"/>
</dbReference>
<feature type="domain" description="RING-type" evidence="10">
    <location>
        <begin position="618"/>
        <end position="657"/>
    </location>
</feature>
<evidence type="ECO:0000313" key="14">
    <source>
        <dbReference type="EMBL" id="CRZ03142.1"/>
    </source>
</evidence>
<dbReference type="GO" id="GO:0016787">
    <property type="term" value="F:hydrolase activity"/>
    <property type="evidence" value="ECO:0007669"/>
    <property type="project" value="UniProtKB-KW"/>
</dbReference>
<organism evidence="14">
    <name type="scientific">Spongospora subterranea</name>
    <dbReference type="NCBI Taxonomy" id="70186"/>
    <lineage>
        <taxon>Eukaryota</taxon>
        <taxon>Sar</taxon>
        <taxon>Rhizaria</taxon>
        <taxon>Endomyxa</taxon>
        <taxon>Phytomyxea</taxon>
        <taxon>Plasmodiophorida</taxon>
        <taxon>Plasmodiophoridae</taxon>
        <taxon>Spongospora</taxon>
    </lineage>
</organism>
<dbReference type="InterPro" id="IPR049730">
    <property type="entry name" value="SNF2/RAD54-like_C"/>
</dbReference>
<dbReference type="PANTHER" id="PTHR45626">
    <property type="entry name" value="TRANSCRIPTION TERMINATION FACTOR 2-RELATED"/>
    <property type="match status" value="1"/>
</dbReference>
<dbReference type="CDD" id="cd18008">
    <property type="entry name" value="DEXDc_SHPRH-like"/>
    <property type="match status" value="1"/>
</dbReference>
<dbReference type="GO" id="GO:0006281">
    <property type="term" value="P:DNA repair"/>
    <property type="evidence" value="ECO:0007669"/>
    <property type="project" value="TreeGrafter"/>
</dbReference>
<feature type="domain" description="Helicase C-terminal" evidence="12">
    <location>
        <begin position="692"/>
        <end position="850"/>
    </location>
</feature>
<dbReference type="InterPro" id="IPR050628">
    <property type="entry name" value="SNF2_RAD54_helicase_TF"/>
</dbReference>
<dbReference type="Gene3D" id="3.30.40.10">
    <property type="entry name" value="Zinc/RING finger domain, C3HC4 (zinc finger)"/>
    <property type="match status" value="1"/>
</dbReference>
<evidence type="ECO:0000256" key="7">
    <source>
        <dbReference type="ARBA" id="ARBA00022840"/>
    </source>
</evidence>
<dbReference type="InterPro" id="IPR014001">
    <property type="entry name" value="Helicase_ATP-bd"/>
</dbReference>
<dbReference type="PROSITE" id="PS00518">
    <property type="entry name" value="ZF_RING_1"/>
    <property type="match status" value="1"/>
</dbReference>
<keyword evidence="1" id="KW-0479">Metal-binding</keyword>
<feature type="domain" description="GRF-type" evidence="13">
    <location>
        <begin position="11"/>
        <end position="54"/>
    </location>
</feature>
<evidence type="ECO:0000256" key="4">
    <source>
        <dbReference type="ARBA" id="ARBA00022801"/>
    </source>
</evidence>